<dbReference type="eggNOG" id="ENOG502QSU3">
    <property type="taxonomic scope" value="Eukaryota"/>
</dbReference>
<dbReference type="PANTHER" id="PTHR11697:SF230">
    <property type="entry name" value="ZINC FINGER, MYM DOMAIN CONTAINING 1"/>
    <property type="match status" value="1"/>
</dbReference>
<dbReference type="Gramene" id="Bo7g082050.1">
    <property type="protein sequence ID" value="Bo7g082050.1"/>
    <property type="gene ID" value="Bo7g082050"/>
</dbReference>
<name>A0A0D3DAU7_BRAOL</name>
<dbReference type="PANTHER" id="PTHR11697">
    <property type="entry name" value="GENERAL TRANSCRIPTION FACTOR 2-RELATED ZINC FINGER PROTEIN"/>
    <property type="match status" value="1"/>
</dbReference>
<reference evidence="2" key="2">
    <citation type="submission" date="2015-03" db="UniProtKB">
        <authorList>
            <consortium name="EnsemblPlants"/>
        </authorList>
    </citation>
    <scope>IDENTIFICATION</scope>
</reference>
<dbReference type="AlphaFoldDB" id="A0A0D3DAU7"/>
<feature type="domain" description="DUF4371" evidence="1">
    <location>
        <begin position="53"/>
        <end position="150"/>
    </location>
</feature>
<dbReference type="Pfam" id="PF14291">
    <property type="entry name" value="DUF4371"/>
    <property type="match status" value="1"/>
</dbReference>
<dbReference type="STRING" id="109376.A0A0D3DAU7"/>
<evidence type="ECO:0000313" key="3">
    <source>
        <dbReference type="Proteomes" id="UP000032141"/>
    </source>
</evidence>
<dbReference type="EnsemblPlants" id="Bo7g082050.1">
    <property type="protein sequence ID" value="Bo7g082050.1"/>
    <property type="gene ID" value="Bo7g082050"/>
</dbReference>
<protein>
    <recommendedName>
        <fullName evidence="1">DUF4371 domain-containing protein</fullName>
    </recommendedName>
</protein>
<dbReference type="InterPro" id="IPR025398">
    <property type="entry name" value="DUF4371"/>
</dbReference>
<reference evidence="2 3" key="1">
    <citation type="journal article" date="2014" name="Genome Biol.">
        <title>Transcriptome and methylome profiling reveals relics of genome dominance in the mesopolyploid Brassica oleracea.</title>
        <authorList>
            <person name="Parkin I.A."/>
            <person name="Koh C."/>
            <person name="Tang H."/>
            <person name="Robinson S.J."/>
            <person name="Kagale S."/>
            <person name="Clarke W.E."/>
            <person name="Town C.D."/>
            <person name="Nixon J."/>
            <person name="Krishnakumar V."/>
            <person name="Bidwell S.L."/>
            <person name="Denoeud F."/>
            <person name="Belcram H."/>
            <person name="Links M.G."/>
            <person name="Just J."/>
            <person name="Clarke C."/>
            <person name="Bender T."/>
            <person name="Huebert T."/>
            <person name="Mason A.S."/>
            <person name="Pires J.C."/>
            <person name="Barker G."/>
            <person name="Moore J."/>
            <person name="Walley P.G."/>
            <person name="Manoli S."/>
            <person name="Batley J."/>
            <person name="Edwards D."/>
            <person name="Nelson M.N."/>
            <person name="Wang X."/>
            <person name="Paterson A.H."/>
            <person name="King G."/>
            <person name="Bancroft I."/>
            <person name="Chalhoub B."/>
            <person name="Sharpe A.G."/>
        </authorList>
    </citation>
    <scope>NUCLEOTIDE SEQUENCE</scope>
    <source>
        <strain evidence="2 3">cv. TO1000</strain>
    </source>
</reference>
<evidence type="ECO:0000259" key="1">
    <source>
        <dbReference type="Pfam" id="PF14291"/>
    </source>
</evidence>
<proteinExistence type="predicted"/>
<evidence type="ECO:0000313" key="2">
    <source>
        <dbReference type="EnsemblPlants" id="Bo7g082050.1"/>
    </source>
</evidence>
<dbReference type="InterPro" id="IPR055298">
    <property type="entry name" value="AtLOH3-like"/>
</dbReference>
<accession>A0A0D3DAU7</accession>
<dbReference type="OMA" id="GWISLMI"/>
<dbReference type="Proteomes" id="UP000032141">
    <property type="component" value="Chromosome C7"/>
</dbReference>
<dbReference type="HOGENOM" id="CLU_006175_5_1_1"/>
<organism evidence="2 3">
    <name type="scientific">Brassica oleracea var. oleracea</name>
    <dbReference type="NCBI Taxonomy" id="109376"/>
    <lineage>
        <taxon>Eukaryota</taxon>
        <taxon>Viridiplantae</taxon>
        <taxon>Streptophyta</taxon>
        <taxon>Embryophyta</taxon>
        <taxon>Tracheophyta</taxon>
        <taxon>Spermatophyta</taxon>
        <taxon>Magnoliopsida</taxon>
        <taxon>eudicotyledons</taxon>
        <taxon>Gunneridae</taxon>
        <taxon>Pentapetalae</taxon>
        <taxon>rosids</taxon>
        <taxon>malvids</taxon>
        <taxon>Brassicales</taxon>
        <taxon>Brassicaceae</taxon>
        <taxon>Brassiceae</taxon>
        <taxon>Brassica</taxon>
    </lineage>
</organism>
<sequence>MSIESGYASIDASRFLLRQGLPFSGHEEKDDSANNGNFVELLKYTAEQNEVVKELVKSIIEDIDHDVFGLLVDECADASYKEQMVVVFRFVDKSGIVKERFISLTHVSDTSSSTLKSSIDSLFAKHGLNITKLRGQGYDGASNMKGEFNGLRFFDMISLLLNAVGASCKRKDFLRESHKEKIRKKLMMVNVLECVQKDGQDDSKRCQAYDLLRYINSFDLVFYLQVMVHLLGVTNSLSLSLQNRDQDILNAMSLVKSTRKQLQKFRDDGWISLMIKVSSFCKKQNIEELDIEEVFIDSKNQKRKTGVTNGHYYKLQEFNDRFTELLICAASLSFIDSLSQFNNSRLMRLATFYPYDFSHGECISF</sequence>
<keyword evidence="3" id="KW-1185">Reference proteome</keyword>